<gene>
    <name evidence="2" type="ORF">SK128_027787</name>
</gene>
<dbReference type="Proteomes" id="UP001381693">
    <property type="component" value="Unassembled WGS sequence"/>
</dbReference>
<feature type="compositionally biased region" description="Basic residues" evidence="1">
    <location>
        <begin position="144"/>
        <end position="159"/>
    </location>
</feature>
<protein>
    <submittedName>
        <fullName evidence="2">Uncharacterized protein</fullName>
    </submittedName>
</protein>
<keyword evidence="3" id="KW-1185">Reference proteome</keyword>
<feature type="non-terminal residue" evidence="2">
    <location>
        <position position="178"/>
    </location>
</feature>
<name>A0AAN8WNA0_HALRR</name>
<dbReference type="EMBL" id="JAXCGZ010021121">
    <property type="protein sequence ID" value="KAK7058736.1"/>
    <property type="molecule type" value="Genomic_DNA"/>
</dbReference>
<reference evidence="2 3" key="1">
    <citation type="submission" date="2023-11" db="EMBL/GenBank/DDBJ databases">
        <title>Halocaridina rubra genome assembly.</title>
        <authorList>
            <person name="Smith C."/>
        </authorList>
    </citation>
    <scope>NUCLEOTIDE SEQUENCE [LARGE SCALE GENOMIC DNA]</scope>
    <source>
        <strain evidence="2">EP-1</strain>
        <tissue evidence="2">Whole</tissue>
    </source>
</reference>
<proteinExistence type="predicted"/>
<evidence type="ECO:0000256" key="1">
    <source>
        <dbReference type="SAM" id="MobiDB-lite"/>
    </source>
</evidence>
<evidence type="ECO:0000313" key="3">
    <source>
        <dbReference type="Proteomes" id="UP001381693"/>
    </source>
</evidence>
<feature type="region of interest" description="Disordered" evidence="1">
    <location>
        <begin position="50"/>
        <end position="166"/>
    </location>
</feature>
<feature type="compositionally biased region" description="Acidic residues" evidence="1">
    <location>
        <begin position="123"/>
        <end position="138"/>
    </location>
</feature>
<feature type="compositionally biased region" description="Low complexity" evidence="1">
    <location>
        <begin position="96"/>
        <end position="110"/>
    </location>
</feature>
<organism evidence="2 3">
    <name type="scientific">Halocaridina rubra</name>
    <name type="common">Hawaiian red shrimp</name>
    <dbReference type="NCBI Taxonomy" id="373956"/>
    <lineage>
        <taxon>Eukaryota</taxon>
        <taxon>Metazoa</taxon>
        <taxon>Ecdysozoa</taxon>
        <taxon>Arthropoda</taxon>
        <taxon>Crustacea</taxon>
        <taxon>Multicrustacea</taxon>
        <taxon>Malacostraca</taxon>
        <taxon>Eumalacostraca</taxon>
        <taxon>Eucarida</taxon>
        <taxon>Decapoda</taxon>
        <taxon>Pleocyemata</taxon>
        <taxon>Caridea</taxon>
        <taxon>Atyoidea</taxon>
        <taxon>Atyidae</taxon>
        <taxon>Halocaridina</taxon>
    </lineage>
</organism>
<sequence length="178" mass="19693">MRAFCITLQSNFVRHNTPHPRDLKARAEKLFGKKGSDGPLVTAGELMDKGEVFRPSRGSPPPSASGHGTQEEMKVAVSVEHQSKEVRIEAPQQTLQDMQSGDSSGDDTSQFEQEKHVGFSLEYDGEGGCEAPPEEQDEDPLRPSRLHRRDTPHHLKNKRISPTTKNADLEKVASIIAQ</sequence>
<evidence type="ECO:0000313" key="2">
    <source>
        <dbReference type="EMBL" id="KAK7058736.1"/>
    </source>
</evidence>
<dbReference type="AlphaFoldDB" id="A0AAN8WNA0"/>
<comment type="caution">
    <text evidence="2">The sequence shown here is derived from an EMBL/GenBank/DDBJ whole genome shotgun (WGS) entry which is preliminary data.</text>
</comment>
<accession>A0AAN8WNA0</accession>